<keyword evidence="1" id="KW-1133">Transmembrane helix</keyword>
<proteinExistence type="predicted"/>
<dbReference type="EMBL" id="RPFJ01000011">
    <property type="protein sequence ID" value="RPD96625.1"/>
    <property type="molecule type" value="Genomic_DNA"/>
</dbReference>
<name>A0A3N4NM57_9FLAO</name>
<dbReference type="AlphaFoldDB" id="A0A3N4NM57"/>
<evidence type="ECO:0000313" key="3">
    <source>
        <dbReference type="Proteomes" id="UP000270856"/>
    </source>
</evidence>
<keyword evidence="1" id="KW-0472">Membrane</keyword>
<accession>A0A3N4NM57</accession>
<evidence type="ECO:0000313" key="2">
    <source>
        <dbReference type="EMBL" id="RPD96625.1"/>
    </source>
</evidence>
<comment type="caution">
    <text evidence="2">The sequence shown here is derived from an EMBL/GenBank/DDBJ whole genome shotgun (WGS) entry which is preliminary data.</text>
</comment>
<evidence type="ECO:0008006" key="4">
    <source>
        <dbReference type="Google" id="ProtNLM"/>
    </source>
</evidence>
<dbReference type="PROSITE" id="PS51257">
    <property type="entry name" value="PROKAR_LIPOPROTEIN"/>
    <property type="match status" value="1"/>
</dbReference>
<gene>
    <name evidence="2" type="ORF">EGM88_09690</name>
</gene>
<sequence>MKKSLNVINRIATIISFTLFILVLLFSCKEKHNEKTSNINKSSINSDVAIQVTMEGKTHSILQKNIVPTNVQFKSDTLQFLFYAEENPFQLNLNLTSTDIVDKGKAIYTIPEINTPRIKVDLNFFNGEREGKKMNRRIIFRKGTINIKELTKNKLEMTFEGEGGGMMDRKNSFPISGKVNVSY</sequence>
<dbReference type="OrthoDB" id="1439632at2"/>
<keyword evidence="1" id="KW-0812">Transmembrane</keyword>
<dbReference type="Proteomes" id="UP000270856">
    <property type="component" value="Unassembled WGS sequence"/>
</dbReference>
<keyword evidence="3" id="KW-1185">Reference proteome</keyword>
<organism evidence="2 3">
    <name type="scientific">Aureibaculum marinum</name>
    <dbReference type="NCBI Taxonomy" id="2487930"/>
    <lineage>
        <taxon>Bacteria</taxon>
        <taxon>Pseudomonadati</taxon>
        <taxon>Bacteroidota</taxon>
        <taxon>Flavobacteriia</taxon>
        <taxon>Flavobacteriales</taxon>
        <taxon>Flavobacteriaceae</taxon>
        <taxon>Aureibaculum</taxon>
    </lineage>
</organism>
<reference evidence="2 3" key="1">
    <citation type="submission" date="2018-11" db="EMBL/GenBank/DDBJ databases">
        <title>Aureibaculum marinum gen. nov., sp. nov., a member of the family Flavobacteriaceae isolated from the Bohai Sea.</title>
        <authorList>
            <person name="Ji X."/>
        </authorList>
    </citation>
    <scope>NUCLEOTIDE SEQUENCE [LARGE SCALE GENOMIC DNA]</scope>
    <source>
        <strain evidence="2 3">BH-SD17</strain>
    </source>
</reference>
<evidence type="ECO:0000256" key="1">
    <source>
        <dbReference type="SAM" id="Phobius"/>
    </source>
</evidence>
<protein>
    <recommendedName>
        <fullName evidence="4">Lipoprotein</fullName>
    </recommendedName>
</protein>
<dbReference type="RefSeq" id="WP_123897959.1">
    <property type="nucleotide sequence ID" value="NZ_RPFJ01000011.1"/>
</dbReference>
<feature type="transmembrane region" description="Helical" evidence="1">
    <location>
        <begin position="7"/>
        <end position="26"/>
    </location>
</feature>